<dbReference type="Gene3D" id="2.40.160.20">
    <property type="match status" value="1"/>
</dbReference>
<keyword evidence="2" id="KW-1185">Reference proteome</keyword>
<dbReference type="OrthoDB" id="2544694at2759"/>
<dbReference type="RefSeq" id="XP_018192057.1">
    <property type="nucleotide sequence ID" value="XM_018334631.1"/>
</dbReference>
<dbReference type="OMA" id="NSFTHFT"/>
<organism evidence="1 2">
    <name type="scientific">Xylona heveae (strain CBS 132557 / TC161)</name>
    <dbReference type="NCBI Taxonomy" id="1328760"/>
    <lineage>
        <taxon>Eukaryota</taxon>
        <taxon>Fungi</taxon>
        <taxon>Dikarya</taxon>
        <taxon>Ascomycota</taxon>
        <taxon>Pezizomycotina</taxon>
        <taxon>Xylonomycetes</taxon>
        <taxon>Xylonales</taxon>
        <taxon>Xylonaceae</taxon>
        <taxon>Xylona</taxon>
    </lineage>
</organism>
<dbReference type="Proteomes" id="UP000076632">
    <property type="component" value="Unassembled WGS sequence"/>
</dbReference>
<name>A0A165JQ39_XYLHT</name>
<accession>A0A165JQ39</accession>
<dbReference type="AlphaFoldDB" id="A0A165JQ39"/>
<proteinExistence type="predicted"/>
<evidence type="ECO:0000313" key="2">
    <source>
        <dbReference type="Proteomes" id="UP000076632"/>
    </source>
</evidence>
<dbReference type="GeneID" id="28899768"/>
<sequence>MSGFPTLKPAFTVTVDIAPPEVLANVSKSGAPLNVVPMTAGTVKSEPGFELALDATFNGTGHDFIRQDPSGKHLRLDVRSTVTNKDGAIIALYYTGVVAITPGVAAALSGAPDAKTTDYGDSFTHFTFETGAEHLKALETSVFVGAGHFIVEPGKPLVVQYKVSQVIKG</sequence>
<dbReference type="Pfam" id="PF11578">
    <property type="entry name" value="DUF3237"/>
    <property type="match status" value="1"/>
</dbReference>
<protein>
    <submittedName>
        <fullName evidence="1">Uncharacterized protein</fullName>
    </submittedName>
</protein>
<gene>
    <name evidence="1" type="ORF">L228DRAFT_264888</name>
</gene>
<dbReference type="EMBL" id="KV407454">
    <property type="protein sequence ID" value="KZF26502.1"/>
    <property type="molecule type" value="Genomic_DNA"/>
</dbReference>
<evidence type="ECO:0000313" key="1">
    <source>
        <dbReference type="EMBL" id="KZF26502.1"/>
    </source>
</evidence>
<reference evidence="1 2" key="1">
    <citation type="journal article" date="2016" name="Fungal Biol.">
        <title>The genome of Xylona heveae provides a window into fungal endophytism.</title>
        <authorList>
            <person name="Gazis R."/>
            <person name="Kuo A."/>
            <person name="Riley R."/>
            <person name="LaButti K."/>
            <person name="Lipzen A."/>
            <person name="Lin J."/>
            <person name="Amirebrahimi M."/>
            <person name="Hesse C.N."/>
            <person name="Spatafora J.W."/>
            <person name="Henrissat B."/>
            <person name="Hainaut M."/>
            <person name="Grigoriev I.V."/>
            <person name="Hibbett D.S."/>
        </authorList>
    </citation>
    <scope>NUCLEOTIDE SEQUENCE [LARGE SCALE GENOMIC DNA]</scope>
    <source>
        <strain evidence="1 2">TC161</strain>
    </source>
</reference>
<dbReference type="InParanoid" id="A0A165JQ39"/>